<name>A0A183BDR8_9TREM</name>
<accession>A0A183BDR8</accession>
<evidence type="ECO:0000259" key="1">
    <source>
        <dbReference type="Pfam" id="PF18701"/>
    </source>
</evidence>
<organism evidence="4">
    <name type="scientific">Echinostoma caproni</name>
    <dbReference type="NCBI Taxonomy" id="27848"/>
    <lineage>
        <taxon>Eukaryota</taxon>
        <taxon>Metazoa</taxon>
        <taxon>Spiralia</taxon>
        <taxon>Lophotrochozoa</taxon>
        <taxon>Platyhelminthes</taxon>
        <taxon>Trematoda</taxon>
        <taxon>Digenea</taxon>
        <taxon>Plagiorchiida</taxon>
        <taxon>Echinostomata</taxon>
        <taxon>Echinostomatoidea</taxon>
        <taxon>Echinostomatidae</taxon>
        <taxon>Echinostoma</taxon>
    </lineage>
</organism>
<dbReference type="Proteomes" id="UP000272942">
    <property type="component" value="Unassembled WGS sequence"/>
</dbReference>
<sequence>MDEELNINPASAKKVGSKHRHSKTGDIVLVASENTKRDKWLMGIIDAVETDGDGPVRTAVVHAGDDKIKRDVRRLLLLDVAD</sequence>
<feature type="domain" description="DUF5641" evidence="1">
    <location>
        <begin position="13"/>
        <end position="78"/>
    </location>
</feature>
<reference evidence="4" key="1">
    <citation type="submission" date="2016-06" db="UniProtKB">
        <authorList>
            <consortium name="WormBaseParasite"/>
        </authorList>
    </citation>
    <scope>IDENTIFICATION</scope>
</reference>
<reference evidence="2 3" key="2">
    <citation type="submission" date="2018-11" db="EMBL/GenBank/DDBJ databases">
        <authorList>
            <consortium name="Pathogen Informatics"/>
        </authorList>
    </citation>
    <scope>NUCLEOTIDE SEQUENCE [LARGE SCALE GENOMIC DNA]</scope>
    <source>
        <strain evidence="2 3">Egypt</strain>
    </source>
</reference>
<dbReference type="Pfam" id="PF18701">
    <property type="entry name" value="DUF5641"/>
    <property type="match status" value="1"/>
</dbReference>
<dbReference type="InterPro" id="IPR040676">
    <property type="entry name" value="DUF5641"/>
</dbReference>
<evidence type="ECO:0000313" key="2">
    <source>
        <dbReference type="EMBL" id="VDP94644.1"/>
    </source>
</evidence>
<evidence type="ECO:0000313" key="3">
    <source>
        <dbReference type="Proteomes" id="UP000272942"/>
    </source>
</evidence>
<keyword evidence="3" id="KW-1185">Reference proteome</keyword>
<protein>
    <submittedName>
        <fullName evidence="4">DUF5641 domain-containing protein</fullName>
    </submittedName>
</protein>
<dbReference type="WBParaSite" id="ECPE_0001739801-mRNA-1">
    <property type="protein sequence ID" value="ECPE_0001739801-mRNA-1"/>
    <property type="gene ID" value="ECPE_0001739801"/>
</dbReference>
<dbReference type="EMBL" id="UZAN01068873">
    <property type="protein sequence ID" value="VDP94644.1"/>
    <property type="molecule type" value="Genomic_DNA"/>
</dbReference>
<dbReference type="OrthoDB" id="8194935at2759"/>
<dbReference type="AlphaFoldDB" id="A0A183BDR8"/>
<gene>
    <name evidence="2" type="ORF">ECPE_LOCUS17354</name>
</gene>
<evidence type="ECO:0000313" key="4">
    <source>
        <dbReference type="WBParaSite" id="ECPE_0001739801-mRNA-1"/>
    </source>
</evidence>
<proteinExistence type="predicted"/>